<proteinExistence type="inferred from homology"/>
<dbReference type="Proteomes" id="UP001497493">
    <property type="component" value="Chromosome"/>
</dbReference>
<dbReference type="Gene3D" id="2.30.30.140">
    <property type="match status" value="1"/>
</dbReference>
<protein>
    <submittedName>
        <fullName evidence="2">Hydrogenase maturation factor HypC</fullName>
    </submittedName>
</protein>
<dbReference type="PRINTS" id="PR00445">
    <property type="entry name" value="HUPFHYPC"/>
</dbReference>
<reference evidence="2 3" key="1">
    <citation type="submission" date="2024-04" db="EMBL/GenBank/DDBJ databases">
        <authorList>
            <person name="Cremers G."/>
        </authorList>
    </citation>
    <scope>NUCLEOTIDE SEQUENCE [LARGE SCALE GENOMIC DNA]</scope>
    <source>
        <strain evidence="2">MeCH1-AG</strain>
    </source>
</reference>
<organism evidence="2 3">
    <name type="scientific">Candidatus Methylocalor cossyra</name>
    <dbReference type="NCBI Taxonomy" id="3108543"/>
    <lineage>
        <taxon>Bacteria</taxon>
        <taxon>Pseudomonadati</taxon>
        <taxon>Pseudomonadota</taxon>
        <taxon>Gammaproteobacteria</taxon>
        <taxon>Methylococcales</taxon>
        <taxon>Methylococcaceae</taxon>
        <taxon>Candidatus Methylocalor</taxon>
    </lineage>
</organism>
<evidence type="ECO:0000256" key="1">
    <source>
        <dbReference type="ARBA" id="ARBA00006018"/>
    </source>
</evidence>
<gene>
    <name evidence="2" type="primary">hypC</name>
    <name evidence="2" type="ORF">MECH1_V1_2500</name>
</gene>
<dbReference type="Pfam" id="PF01455">
    <property type="entry name" value="HupF_HypC"/>
    <property type="match status" value="1"/>
</dbReference>
<evidence type="ECO:0000313" key="3">
    <source>
        <dbReference type="Proteomes" id="UP001497493"/>
    </source>
</evidence>
<dbReference type="PANTHER" id="PTHR35177:SF2">
    <property type="entry name" value="HYDROGENASE MATURATION FACTOR HYBG"/>
    <property type="match status" value="1"/>
</dbReference>
<dbReference type="PANTHER" id="PTHR35177">
    <property type="entry name" value="HYDROGENASE MATURATION FACTOR HYBG"/>
    <property type="match status" value="1"/>
</dbReference>
<sequence length="86" mass="8793">MCLAIPGQIISLSESSSAERLGRIAFGGVVKEASLAFTPEAQVGDYVIVHAGFAIARLDPQEAQATLAEFAALQALAADPLGDPAP</sequence>
<dbReference type="EMBL" id="OZ026884">
    <property type="protein sequence ID" value="CAL1241276.1"/>
    <property type="molecule type" value="Genomic_DNA"/>
</dbReference>
<dbReference type="PROSITE" id="PS01097">
    <property type="entry name" value="HUPF_HYPC"/>
    <property type="match status" value="1"/>
</dbReference>
<accession>A0ABM9NKW0</accession>
<dbReference type="NCBIfam" id="TIGR00074">
    <property type="entry name" value="hypC_hupF"/>
    <property type="match status" value="1"/>
</dbReference>
<dbReference type="RefSeq" id="WP_348757806.1">
    <property type="nucleotide sequence ID" value="NZ_OZ026884.1"/>
</dbReference>
<dbReference type="SUPFAM" id="SSF159127">
    <property type="entry name" value="HupF/HypC-like"/>
    <property type="match status" value="1"/>
</dbReference>
<keyword evidence="3" id="KW-1185">Reference proteome</keyword>
<dbReference type="InterPro" id="IPR001109">
    <property type="entry name" value="Hydrogenase_HupF/HypC"/>
</dbReference>
<comment type="similarity">
    <text evidence="1">Belongs to the HupF/HypC family.</text>
</comment>
<evidence type="ECO:0000313" key="2">
    <source>
        <dbReference type="EMBL" id="CAL1241276.1"/>
    </source>
</evidence>
<dbReference type="InterPro" id="IPR019812">
    <property type="entry name" value="Hydgase_assmbl_chp_CS"/>
</dbReference>
<name>A0ABM9NKW0_9GAMM</name>